<reference evidence="2" key="1">
    <citation type="submission" date="2021-04" db="EMBL/GenBank/DDBJ databases">
        <title>First draft genome resource for Brassicaceae pathogens Fusarium oxysporum f. sp. raphani and Fusarium oxysporum f. sp. rapae.</title>
        <authorList>
            <person name="Asai S."/>
        </authorList>
    </citation>
    <scope>NUCLEOTIDE SEQUENCE</scope>
    <source>
        <strain evidence="2">Tf1208</strain>
    </source>
</reference>
<sequence>MIEYLDDCWSFASDWGITVKEFVEYVNPTIKEDCSGIKPGYRYCVEVNDGYPRKEDSLKVTATQEVEPQPTEDKERLSTLGSVEDAYKECEVNKLAILGKHGDLSAKEFSL</sequence>
<comment type="caution">
    <text evidence="2">The sequence shown here is derived from an EMBL/GenBank/DDBJ whole genome shotgun (WGS) entry which is preliminary data.</text>
</comment>
<name>A0A8J5NG63_FUSOX</name>
<organism evidence="2 3">
    <name type="scientific">Fusarium oxysporum f. sp. rapae</name>
    <dbReference type="NCBI Taxonomy" id="485398"/>
    <lineage>
        <taxon>Eukaryota</taxon>
        <taxon>Fungi</taxon>
        <taxon>Dikarya</taxon>
        <taxon>Ascomycota</taxon>
        <taxon>Pezizomycotina</taxon>
        <taxon>Sordariomycetes</taxon>
        <taxon>Hypocreomycetidae</taxon>
        <taxon>Hypocreales</taxon>
        <taxon>Nectriaceae</taxon>
        <taxon>Fusarium</taxon>
        <taxon>Fusarium oxysporum species complex</taxon>
    </lineage>
</organism>
<dbReference type="AlphaFoldDB" id="A0A8J5NG63"/>
<evidence type="ECO:0000259" key="1">
    <source>
        <dbReference type="PROSITE" id="PS51782"/>
    </source>
</evidence>
<dbReference type="InterPro" id="IPR018392">
    <property type="entry name" value="LysM"/>
</dbReference>
<dbReference type="Proteomes" id="UP000694050">
    <property type="component" value="Unassembled WGS sequence"/>
</dbReference>
<dbReference type="EMBL" id="JAELUQ010000013">
    <property type="protein sequence ID" value="KAG7404251.1"/>
    <property type="molecule type" value="Genomic_DNA"/>
</dbReference>
<accession>A0A8J5NG63</accession>
<dbReference type="PROSITE" id="PS51782">
    <property type="entry name" value="LYSM"/>
    <property type="match status" value="1"/>
</dbReference>
<proteinExistence type="predicted"/>
<evidence type="ECO:0000313" key="2">
    <source>
        <dbReference type="EMBL" id="KAG7404251.1"/>
    </source>
</evidence>
<feature type="domain" description="LysM" evidence="1">
    <location>
        <begin position="1"/>
        <end position="45"/>
    </location>
</feature>
<protein>
    <recommendedName>
        <fullName evidence="1">LysM domain-containing protein</fullName>
    </recommendedName>
</protein>
<gene>
    <name evidence="2" type="ORF">Forpe1208_v015749</name>
</gene>
<evidence type="ECO:0000313" key="3">
    <source>
        <dbReference type="Proteomes" id="UP000694050"/>
    </source>
</evidence>